<accession>A0A0N4X822</accession>
<name>A0A0N4X822_HAEPC</name>
<organism evidence="3">
    <name type="scientific">Haemonchus placei</name>
    <name type="common">Barber's pole worm</name>
    <dbReference type="NCBI Taxonomy" id="6290"/>
    <lineage>
        <taxon>Eukaryota</taxon>
        <taxon>Metazoa</taxon>
        <taxon>Ecdysozoa</taxon>
        <taxon>Nematoda</taxon>
        <taxon>Chromadorea</taxon>
        <taxon>Rhabditida</taxon>
        <taxon>Rhabditina</taxon>
        <taxon>Rhabditomorpha</taxon>
        <taxon>Strongyloidea</taxon>
        <taxon>Trichostrongylidae</taxon>
        <taxon>Haemonchus</taxon>
    </lineage>
</organism>
<dbReference type="OMA" id="NITFYAT"/>
<evidence type="ECO:0000313" key="3">
    <source>
        <dbReference type="WBParaSite" id="HPLM_0002051401-mRNA-1"/>
    </source>
</evidence>
<gene>
    <name evidence="1" type="ORF">HPLM_LOCUS20506</name>
</gene>
<evidence type="ECO:0000313" key="1">
    <source>
        <dbReference type="EMBL" id="VDO84320.1"/>
    </source>
</evidence>
<keyword evidence="2" id="KW-1185">Reference proteome</keyword>
<dbReference type="AlphaFoldDB" id="A0A0N4X822"/>
<dbReference type="OrthoDB" id="5828288at2759"/>
<protein>
    <submittedName>
        <fullName evidence="3">Lipase_3 domain-containing protein</fullName>
    </submittedName>
</protein>
<dbReference type="EMBL" id="UZAF01022287">
    <property type="protein sequence ID" value="VDO84320.1"/>
    <property type="molecule type" value="Genomic_DNA"/>
</dbReference>
<proteinExistence type="predicted"/>
<dbReference type="WBParaSite" id="HPLM_0002051401-mRNA-1">
    <property type="protein sequence ID" value="HPLM_0002051401-mRNA-1"/>
    <property type="gene ID" value="HPLM_0002051401"/>
</dbReference>
<sequence>MIFALTNTGLEAKYNFEGKLGYITYGTDWVQDAVKKRLYHRVGLTPNDWQYSYYVFEDVTFFETKLRCTSMPQGMYYRMGLTYIRKQRDEKISLNGRYKDVIVFEGEPPEDVNIDGHHPALIRGYSAEHRNATYGWELYFPHTSNFSLYKEEYWYPSMTSKEPDWSIFNDIPDSCFTSQPKSHPKLTV</sequence>
<reference evidence="1 2" key="2">
    <citation type="submission" date="2018-11" db="EMBL/GenBank/DDBJ databases">
        <authorList>
            <consortium name="Pathogen Informatics"/>
        </authorList>
    </citation>
    <scope>NUCLEOTIDE SEQUENCE [LARGE SCALE GENOMIC DNA]</scope>
    <source>
        <strain evidence="1 2">MHpl1</strain>
    </source>
</reference>
<dbReference type="Proteomes" id="UP000268014">
    <property type="component" value="Unassembled WGS sequence"/>
</dbReference>
<reference evidence="3" key="1">
    <citation type="submission" date="2017-02" db="UniProtKB">
        <authorList>
            <consortium name="WormBaseParasite"/>
        </authorList>
    </citation>
    <scope>IDENTIFICATION</scope>
</reference>
<evidence type="ECO:0000313" key="2">
    <source>
        <dbReference type="Proteomes" id="UP000268014"/>
    </source>
</evidence>